<dbReference type="PANTHER" id="PTHR42928:SF5">
    <property type="entry name" value="BLR1237 PROTEIN"/>
    <property type="match status" value="1"/>
</dbReference>
<dbReference type="EMBL" id="FCOK02000143">
    <property type="protein sequence ID" value="SAL73895.1"/>
    <property type="molecule type" value="Genomic_DNA"/>
</dbReference>
<dbReference type="Gene3D" id="3.40.190.10">
    <property type="entry name" value="Periplasmic binding protein-like II"/>
    <property type="match status" value="1"/>
</dbReference>
<evidence type="ECO:0000256" key="2">
    <source>
        <dbReference type="SAM" id="SignalP"/>
    </source>
</evidence>
<evidence type="ECO:0000313" key="3">
    <source>
        <dbReference type="EMBL" id="SAL73895.1"/>
    </source>
</evidence>
<proteinExistence type="inferred from homology"/>
<name>A0A158JYU5_9BURK</name>
<evidence type="ECO:0000256" key="1">
    <source>
        <dbReference type="ARBA" id="ARBA00006987"/>
    </source>
</evidence>
<keyword evidence="3" id="KW-0675">Receptor</keyword>
<dbReference type="Pfam" id="PF03401">
    <property type="entry name" value="TctC"/>
    <property type="match status" value="1"/>
</dbReference>
<dbReference type="SUPFAM" id="SSF53850">
    <property type="entry name" value="Periplasmic binding protein-like II"/>
    <property type="match status" value="1"/>
</dbReference>
<feature type="chain" id="PRO_5008502188" evidence="2">
    <location>
        <begin position="23"/>
        <end position="346"/>
    </location>
</feature>
<keyword evidence="2" id="KW-0732">Signal</keyword>
<sequence>MNFRSALCVCAALMSIVATAVAAPASGQSVEQFYHGKTLTLVVSADAGTPTDIIARQFARFFVKYVPGQPQAVVMNVIGAGGMVAAASLQSRQPSDGTVIGFLQRNNLYIPLLDPRQNRFDPRAVRWLGSLNSVDYCLVAMTRSGVTTADDLFHKKMYMGATGFANEDRTLPALLNEYLGTKISIVPGYTGRGEVYLAMQRGEIDGWASTTDGLQQGEPVRMLAEGKMKVLLELRWNKSPAFPDVPNLSAYVTKPEVKALLNLFLLPFQAGRPIAVPKDVPQDRLDALRVAFSRTIADPEFIAAMKSQGYPIDPIDGAAVERIVNTLYATPEASLASARKLIYSPE</sequence>
<dbReference type="Proteomes" id="UP000054683">
    <property type="component" value="Unassembled WGS sequence"/>
</dbReference>
<accession>A0A158JYU5</accession>
<feature type="signal peptide" evidence="2">
    <location>
        <begin position="1"/>
        <end position="22"/>
    </location>
</feature>
<protein>
    <submittedName>
        <fullName evidence="3">Tripartite tricarboxylate transporter family receptor</fullName>
    </submittedName>
</protein>
<reference evidence="3 4" key="1">
    <citation type="submission" date="2016-01" db="EMBL/GenBank/DDBJ databases">
        <authorList>
            <person name="Oliw E.H."/>
        </authorList>
    </citation>
    <scope>NUCLEOTIDE SEQUENCE [LARGE SCALE GENOMIC DNA]</scope>
    <source>
        <strain evidence="3">LMG 27134</strain>
    </source>
</reference>
<dbReference type="Gene3D" id="3.40.190.150">
    <property type="entry name" value="Bordetella uptake gene, domain 1"/>
    <property type="match status" value="1"/>
</dbReference>
<dbReference type="OrthoDB" id="9780943at2"/>
<gene>
    <name evidence="3" type="ORF">AWB69_09097</name>
</gene>
<dbReference type="AlphaFoldDB" id="A0A158JYU5"/>
<dbReference type="InterPro" id="IPR042100">
    <property type="entry name" value="Bug_dom1"/>
</dbReference>
<organism evidence="3 4">
    <name type="scientific">Caballeronia udeis</name>
    <dbReference type="NCBI Taxonomy" id="1232866"/>
    <lineage>
        <taxon>Bacteria</taxon>
        <taxon>Pseudomonadati</taxon>
        <taxon>Pseudomonadota</taxon>
        <taxon>Betaproteobacteria</taxon>
        <taxon>Burkholderiales</taxon>
        <taxon>Burkholderiaceae</taxon>
        <taxon>Caballeronia</taxon>
    </lineage>
</organism>
<comment type="similarity">
    <text evidence="1">Belongs to the UPF0065 (bug) family.</text>
</comment>
<dbReference type="PANTHER" id="PTHR42928">
    <property type="entry name" value="TRICARBOXYLATE-BINDING PROTEIN"/>
    <property type="match status" value="1"/>
</dbReference>
<dbReference type="InterPro" id="IPR005064">
    <property type="entry name" value="BUG"/>
</dbReference>
<evidence type="ECO:0000313" key="4">
    <source>
        <dbReference type="Proteomes" id="UP000054683"/>
    </source>
</evidence>